<evidence type="ECO:0000259" key="2">
    <source>
        <dbReference type="Pfam" id="PF25876"/>
    </source>
</evidence>
<dbReference type="InterPro" id="IPR058625">
    <property type="entry name" value="MdtA-like_BSH"/>
</dbReference>
<dbReference type="InterPro" id="IPR058624">
    <property type="entry name" value="MdtA-like_HH"/>
</dbReference>
<evidence type="ECO:0000259" key="3">
    <source>
        <dbReference type="Pfam" id="PF25917"/>
    </source>
</evidence>
<dbReference type="PANTHER" id="PTHR30386">
    <property type="entry name" value="MEMBRANE FUSION SUBUNIT OF EMRAB-TOLC MULTIDRUG EFFLUX PUMP"/>
    <property type="match status" value="1"/>
</dbReference>
<feature type="coiled-coil region" evidence="1">
    <location>
        <begin position="89"/>
        <end position="182"/>
    </location>
</feature>
<organism evidence="5 6">
    <name type="scientific">Rhizobium subbaraonis</name>
    <dbReference type="NCBI Taxonomy" id="908946"/>
    <lineage>
        <taxon>Bacteria</taxon>
        <taxon>Pseudomonadati</taxon>
        <taxon>Pseudomonadota</taxon>
        <taxon>Alphaproteobacteria</taxon>
        <taxon>Hyphomicrobiales</taxon>
        <taxon>Rhizobiaceae</taxon>
        <taxon>Rhizobium/Agrobacterium group</taxon>
        <taxon>Rhizobium</taxon>
    </lineage>
</organism>
<evidence type="ECO:0000259" key="4">
    <source>
        <dbReference type="Pfam" id="PF25963"/>
    </source>
</evidence>
<dbReference type="EMBL" id="OBQD01000006">
    <property type="protein sequence ID" value="SOC39816.1"/>
    <property type="molecule type" value="Genomic_DNA"/>
</dbReference>
<reference evidence="5 6" key="1">
    <citation type="submission" date="2017-08" db="EMBL/GenBank/DDBJ databases">
        <authorList>
            <person name="de Groot N.N."/>
        </authorList>
    </citation>
    <scope>NUCLEOTIDE SEQUENCE [LARGE SCALE GENOMIC DNA]</scope>
    <source>
        <strain evidence="5 6">JC85</strain>
    </source>
</reference>
<protein>
    <submittedName>
        <fullName evidence="5">Multidrug resistance efflux pump</fullName>
    </submittedName>
</protein>
<feature type="domain" description="Multidrug resistance protein MdtA-like alpha-helical hairpin" evidence="2">
    <location>
        <begin position="121"/>
        <end position="184"/>
    </location>
</feature>
<dbReference type="Gene3D" id="1.10.287.470">
    <property type="entry name" value="Helix hairpin bin"/>
    <property type="match status" value="2"/>
</dbReference>
<feature type="domain" description="p-hydroxybenzoic acid efflux pump subunit AaeA-like beta-barrel" evidence="4">
    <location>
        <begin position="250"/>
        <end position="337"/>
    </location>
</feature>
<evidence type="ECO:0000313" key="5">
    <source>
        <dbReference type="EMBL" id="SOC39816.1"/>
    </source>
</evidence>
<gene>
    <name evidence="5" type="ORF">SAMN05892877_106207</name>
</gene>
<sequence>MKKLLTNLASAIAVAMGVGGVTLVLYAWDLPPFQSEVQVTDNAYVRGSVTLISPQLSGYIVDVPVKDYETVKEGQVLARLDDRIFRQKVDQAKATLAAQEAELANSLQQERAGQAKIGAGKAAVDSAESALRRANENWNRVERLAGKGVVSESEREQSRATLDQAEAAVSQAKAQVEVANQDLQSIIVGRDALRAAVAGAKAALELAEIDLTNTRITAPRDGVVGEVGVKLGQYVSAGTQLMAVVPEGTWIIANFKETQLSRIRTGQAVTFTVDALDNVQLHGHVERFSPAAGSEFSVIKPDNATGNFTKVAQRVPVRIAIDPGQQQAKYLAPGLSVVVRTVVGGATDTAAAGTVAQPQG</sequence>
<dbReference type="Pfam" id="PF25917">
    <property type="entry name" value="BSH_RND"/>
    <property type="match status" value="1"/>
</dbReference>
<dbReference type="Proteomes" id="UP000219167">
    <property type="component" value="Unassembled WGS sequence"/>
</dbReference>
<evidence type="ECO:0000313" key="6">
    <source>
        <dbReference type="Proteomes" id="UP000219167"/>
    </source>
</evidence>
<dbReference type="RefSeq" id="WP_097139161.1">
    <property type="nucleotide sequence ID" value="NZ_OBQD01000006.1"/>
</dbReference>
<dbReference type="InterPro" id="IPR050739">
    <property type="entry name" value="MFP"/>
</dbReference>
<name>A0A285UGV2_9HYPH</name>
<dbReference type="SUPFAM" id="SSF111369">
    <property type="entry name" value="HlyD-like secretion proteins"/>
    <property type="match status" value="3"/>
</dbReference>
<dbReference type="Gene3D" id="2.40.50.100">
    <property type="match status" value="1"/>
</dbReference>
<dbReference type="PANTHER" id="PTHR30386:SF24">
    <property type="entry name" value="MULTIDRUG RESISTANCE EFFLUX PUMP"/>
    <property type="match status" value="1"/>
</dbReference>
<dbReference type="Pfam" id="PF25963">
    <property type="entry name" value="Beta-barrel_AAEA"/>
    <property type="match status" value="1"/>
</dbReference>
<feature type="domain" description="Multidrug resistance protein MdtA-like barrel-sandwich hybrid" evidence="3">
    <location>
        <begin position="52"/>
        <end position="245"/>
    </location>
</feature>
<dbReference type="OrthoDB" id="9811754at2"/>
<accession>A0A285UGV2</accession>
<dbReference type="InterPro" id="IPR058634">
    <property type="entry name" value="AaeA-lik-b-barrel"/>
</dbReference>
<dbReference type="Gene3D" id="2.40.30.170">
    <property type="match status" value="1"/>
</dbReference>
<dbReference type="GO" id="GO:0055085">
    <property type="term" value="P:transmembrane transport"/>
    <property type="evidence" value="ECO:0007669"/>
    <property type="project" value="InterPro"/>
</dbReference>
<keyword evidence="1" id="KW-0175">Coiled coil</keyword>
<keyword evidence="6" id="KW-1185">Reference proteome</keyword>
<evidence type="ECO:0000256" key="1">
    <source>
        <dbReference type="SAM" id="Coils"/>
    </source>
</evidence>
<dbReference type="Pfam" id="PF25876">
    <property type="entry name" value="HH_MFP_RND"/>
    <property type="match status" value="1"/>
</dbReference>
<dbReference type="AlphaFoldDB" id="A0A285UGV2"/>
<proteinExistence type="predicted"/>